<name>A0A163LT86_DIDRA</name>
<comment type="caution">
    <text evidence="1">The sequence shown here is derived from an EMBL/GenBank/DDBJ whole genome shotgun (WGS) entry which is preliminary data.</text>
</comment>
<dbReference type="Proteomes" id="UP000076837">
    <property type="component" value="Unassembled WGS sequence"/>
</dbReference>
<protein>
    <submittedName>
        <fullName evidence="1">Uncharacterized protein</fullName>
    </submittedName>
</protein>
<keyword evidence="2" id="KW-1185">Reference proteome</keyword>
<proteinExistence type="predicted"/>
<evidence type="ECO:0000313" key="2">
    <source>
        <dbReference type="Proteomes" id="UP000076837"/>
    </source>
</evidence>
<reference evidence="1 2" key="1">
    <citation type="journal article" date="2016" name="Sci. Rep.">
        <title>Draft genome sequencing and secretome analysis of fungal phytopathogen Ascochyta rabiei provides insight into the necrotrophic effector repertoire.</title>
        <authorList>
            <person name="Verma S."/>
            <person name="Gazara R.K."/>
            <person name="Nizam S."/>
            <person name="Parween S."/>
            <person name="Chattopadhyay D."/>
            <person name="Verma P.K."/>
        </authorList>
    </citation>
    <scope>NUCLEOTIDE SEQUENCE [LARGE SCALE GENOMIC DNA]</scope>
    <source>
        <strain evidence="1 2">ArDII</strain>
    </source>
</reference>
<dbReference type="EMBL" id="JYNV01000035">
    <property type="protein sequence ID" value="KZM28098.1"/>
    <property type="molecule type" value="Genomic_DNA"/>
</dbReference>
<sequence>MDTIDIIDDLAGKIRFPVSEGSDLASLASLAPDAPVPLIGSIRVGLATAHEALTSMKPVIAAALPGAPPLLFLQCLTRAALLGAGRVVFVLGPDGADTRRNNAQIVVKKESVSLTRALERHAAFEHLLGMKPPDTFVSEVSRRATQLGGGAPPGEEKMLEQMATVIGQSVARHNPDLDAGIVTEAVASIWHRYSGAVHGYAWPEGCDGDFVSDFGIVVPVVHTAFDLAFKRGDAR</sequence>
<gene>
    <name evidence="1" type="ORF">ST47_g754</name>
</gene>
<organism evidence="1 2">
    <name type="scientific">Didymella rabiei</name>
    <name type="common">Chickpea ascochyta blight fungus</name>
    <name type="synonym">Mycosphaerella rabiei</name>
    <dbReference type="NCBI Taxonomy" id="5454"/>
    <lineage>
        <taxon>Eukaryota</taxon>
        <taxon>Fungi</taxon>
        <taxon>Dikarya</taxon>
        <taxon>Ascomycota</taxon>
        <taxon>Pezizomycotina</taxon>
        <taxon>Dothideomycetes</taxon>
        <taxon>Pleosporomycetidae</taxon>
        <taxon>Pleosporales</taxon>
        <taxon>Pleosporineae</taxon>
        <taxon>Didymellaceae</taxon>
        <taxon>Ascochyta</taxon>
    </lineage>
</organism>
<accession>A0A163LT86</accession>
<dbReference type="AlphaFoldDB" id="A0A163LT86"/>
<evidence type="ECO:0000313" key="1">
    <source>
        <dbReference type="EMBL" id="KZM28098.1"/>
    </source>
</evidence>